<organism evidence="3 4">
    <name type="scientific">Ramlibacter alkalitolerans</name>
    <dbReference type="NCBI Taxonomy" id="2039631"/>
    <lineage>
        <taxon>Bacteria</taxon>
        <taxon>Pseudomonadati</taxon>
        <taxon>Pseudomonadota</taxon>
        <taxon>Betaproteobacteria</taxon>
        <taxon>Burkholderiales</taxon>
        <taxon>Comamonadaceae</taxon>
        <taxon>Ramlibacter</taxon>
    </lineage>
</organism>
<dbReference type="InterPro" id="IPR020845">
    <property type="entry name" value="AMP-binding_CS"/>
</dbReference>
<dbReference type="InterPro" id="IPR045851">
    <property type="entry name" value="AMP-bd_C_sf"/>
</dbReference>
<name>A0ABS1JW40_9BURK</name>
<dbReference type="Proteomes" id="UP000622707">
    <property type="component" value="Unassembled WGS sequence"/>
</dbReference>
<evidence type="ECO:0000313" key="3">
    <source>
        <dbReference type="EMBL" id="MBL0428499.1"/>
    </source>
</evidence>
<dbReference type="Gene3D" id="3.30.300.30">
    <property type="match status" value="1"/>
</dbReference>
<dbReference type="EMBL" id="JAEQND010000019">
    <property type="protein sequence ID" value="MBL0428499.1"/>
    <property type="molecule type" value="Genomic_DNA"/>
</dbReference>
<dbReference type="PROSITE" id="PS00455">
    <property type="entry name" value="AMP_BINDING"/>
    <property type="match status" value="1"/>
</dbReference>
<protein>
    <submittedName>
        <fullName evidence="3">AMP-binding protein</fullName>
    </submittedName>
</protein>
<dbReference type="InterPro" id="IPR036736">
    <property type="entry name" value="ACP-like_sf"/>
</dbReference>
<feature type="domain" description="Carrier" evidence="2">
    <location>
        <begin position="576"/>
        <end position="651"/>
    </location>
</feature>
<dbReference type="SUPFAM" id="SSF47336">
    <property type="entry name" value="ACP-like"/>
    <property type="match status" value="1"/>
</dbReference>
<dbReference type="InterPro" id="IPR042099">
    <property type="entry name" value="ANL_N_sf"/>
</dbReference>
<evidence type="ECO:0000313" key="4">
    <source>
        <dbReference type="Proteomes" id="UP000622707"/>
    </source>
</evidence>
<evidence type="ECO:0000256" key="1">
    <source>
        <dbReference type="ARBA" id="ARBA00006432"/>
    </source>
</evidence>
<dbReference type="SUPFAM" id="SSF56801">
    <property type="entry name" value="Acetyl-CoA synthetase-like"/>
    <property type="match status" value="1"/>
</dbReference>
<accession>A0ABS1JW40</accession>
<dbReference type="Gene3D" id="3.40.50.12780">
    <property type="entry name" value="N-terminal domain of ligase-like"/>
    <property type="match status" value="1"/>
</dbReference>
<proteinExistence type="inferred from homology"/>
<dbReference type="RefSeq" id="WP_201693145.1">
    <property type="nucleotide sequence ID" value="NZ_JAEQND010000019.1"/>
</dbReference>
<evidence type="ECO:0000259" key="2">
    <source>
        <dbReference type="PROSITE" id="PS50075"/>
    </source>
</evidence>
<reference evidence="3 4" key="1">
    <citation type="journal article" date="2017" name="Int. J. Syst. Evol. Microbiol.">
        <title>Ramlibacter alkalitolerans sp. nov., alkali-tolerant bacterium isolated from soil of ginseng.</title>
        <authorList>
            <person name="Lee D.H."/>
            <person name="Cha C.J."/>
        </authorList>
    </citation>
    <scope>NUCLEOTIDE SEQUENCE [LARGE SCALE GENOMIC DNA]</scope>
    <source>
        <strain evidence="3 4">KACC 19305</strain>
    </source>
</reference>
<dbReference type="PROSITE" id="PS50075">
    <property type="entry name" value="CARRIER"/>
    <property type="match status" value="1"/>
</dbReference>
<dbReference type="Pfam" id="PF00501">
    <property type="entry name" value="AMP-binding"/>
    <property type="match status" value="1"/>
</dbReference>
<gene>
    <name evidence="3" type="ORF">JI746_25565</name>
</gene>
<sequence length="652" mass="69794">MRFDTLPALLSANAREDRHLTLIEGEKEQRVLSFQRLRQRALGVLAALQRQGLRPGDTMILCLADNERFLEMFWACVLGGIVPVPLAPGSTDAHRQKLLRVFAQLGGARVYIDLPALERLEAYAAANGLDGTFAQLRAAAFAPGSLALGEAPGEPFASGADALAFIQFSSGSTGEPKGVLLTHRNLTANIASIAEAAAFTDRDVALSWMPLSHDMGLIGFHLTMLACGISHAIMRTELFARRPLLWLEKAGERRATVLCSPNFGYQHYLRQFALKQTGGIDLSAVRLVFNGAEPISADLCRRFVTALAPHGLKANALFPVYGLAEASLAVSFPAPGAPLATVWLSRASLQTGAPVRVAGPNAPDAVEFVQLGRALPGTEVRIVDATGTALPERHLGPIEIRGENVSAGYHRGADATAGPRQPAEWMDTGDLGLFFDGQLVVAGRAKDLIIVNGQNYYPSDIEQVAEQVEGLETNRVAAAGVRSGPDASEALAIFVVHRASLESLVPTALALRSAISQRTGLDVAHVVPVGSMPRTTSGKLQRHALVKAFEEGMFAAILAQLEALLQAATSAPEAGGQPSSIVDRLLAICRPLAPGQQIAPETNLLEINLNSLTLARMHEAIEREFPQRMEITDFFEHPTLEQLAVVLQQPRA</sequence>
<comment type="caution">
    <text evidence="3">The sequence shown here is derived from an EMBL/GenBank/DDBJ whole genome shotgun (WGS) entry which is preliminary data.</text>
</comment>
<dbReference type="Gene3D" id="1.10.1200.10">
    <property type="entry name" value="ACP-like"/>
    <property type="match status" value="1"/>
</dbReference>
<dbReference type="InterPro" id="IPR000873">
    <property type="entry name" value="AMP-dep_synth/lig_dom"/>
</dbReference>
<comment type="similarity">
    <text evidence="1">Belongs to the ATP-dependent AMP-binding enzyme family.</text>
</comment>
<dbReference type="PANTHER" id="PTHR22754">
    <property type="entry name" value="DISCO-INTERACTING PROTEIN 2 DIP2 -RELATED"/>
    <property type="match status" value="1"/>
</dbReference>
<dbReference type="PANTHER" id="PTHR22754:SF32">
    <property type="entry name" value="DISCO-INTERACTING PROTEIN 2"/>
    <property type="match status" value="1"/>
</dbReference>
<dbReference type="InterPro" id="IPR009081">
    <property type="entry name" value="PP-bd_ACP"/>
</dbReference>
<keyword evidence="4" id="KW-1185">Reference proteome</keyword>
<dbReference type="Pfam" id="PF00550">
    <property type="entry name" value="PP-binding"/>
    <property type="match status" value="1"/>
</dbReference>